<protein>
    <recommendedName>
        <fullName evidence="1">Vps16 N-terminal domain-containing protein</fullName>
    </recommendedName>
</protein>
<dbReference type="InterPro" id="IPR036047">
    <property type="entry name" value="F-box-like_dom_sf"/>
</dbReference>
<dbReference type="EMBL" id="JAYDYQ010002533">
    <property type="protein sequence ID" value="KAK4484508.1"/>
    <property type="molecule type" value="Genomic_DNA"/>
</dbReference>
<proteinExistence type="predicted"/>
<dbReference type="InterPro" id="IPR006926">
    <property type="entry name" value="Vps16_N"/>
</dbReference>
<dbReference type="Gene3D" id="1.20.1280.50">
    <property type="match status" value="1"/>
</dbReference>
<accession>A0ABR0D793</accession>
<comment type="caution">
    <text evidence="2">The sequence shown here is derived from an EMBL/GenBank/DDBJ whole genome shotgun (WGS) entry which is preliminary data.</text>
</comment>
<keyword evidence="3" id="KW-1185">Reference proteome</keyword>
<evidence type="ECO:0000313" key="3">
    <source>
        <dbReference type="Proteomes" id="UP001291926"/>
    </source>
</evidence>
<feature type="domain" description="Vps16 N-terminal" evidence="1">
    <location>
        <begin position="281"/>
        <end position="326"/>
    </location>
</feature>
<dbReference type="InterPro" id="IPR055336">
    <property type="entry name" value="At4g00755-like"/>
</dbReference>
<dbReference type="Proteomes" id="UP001291926">
    <property type="component" value="Unassembled WGS sequence"/>
</dbReference>
<gene>
    <name evidence="2" type="ORF">RD792_007091</name>
</gene>
<dbReference type="PANTHER" id="PTHR39741">
    <property type="entry name" value="F-BOX DOMAIN CONTAINING PROTEIN, EXPRESSED"/>
    <property type="match status" value="1"/>
</dbReference>
<name>A0ABR0D793_9LAMI</name>
<organism evidence="2 3">
    <name type="scientific">Penstemon davidsonii</name>
    <dbReference type="NCBI Taxonomy" id="160366"/>
    <lineage>
        <taxon>Eukaryota</taxon>
        <taxon>Viridiplantae</taxon>
        <taxon>Streptophyta</taxon>
        <taxon>Embryophyta</taxon>
        <taxon>Tracheophyta</taxon>
        <taxon>Spermatophyta</taxon>
        <taxon>Magnoliopsida</taxon>
        <taxon>eudicotyledons</taxon>
        <taxon>Gunneridae</taxon>
        <taxon>Pentapetalae</taxon>
        <taxon>asterids</taxon>
        <taxon>lamiids</taxon>
        <taxon>Lamiales</taxon>
        <taxon>Plantaginaceae</taxon>
        <taxon>Cheloneae</taxon>
        <taxon>Penstemon</taxon>
    </lineage>
</organism>
<reference evidence="2 3" key="1">
    <citation type="journal article" date="2023" name="bioRxiv">
        <title>Genome report: Whole genome sequence and annotation of Penstemon davidsonii.</title>
        <authorList>
            <person name="Ostevik K.L."/>
            <person name="Alabady M."/>
            <person name="Zhang M."/>
            <person name="Rausher M.D."/>
        </authorList>
    </citation>
    <scope>NUCLEOTIDE SEQUENCE [LARGE SCALE GENOMIC DNA]</scope>
    <source>
        <strain evidence="2">DNT005</strain>
        <tissue evidence="2">Whole leaf</tissue>
    </source>
</reference>
<dbReference type="Pfam" id="PF04841">
    <property type="entry name" value="Vps16_N"/>
    <property type="match status" value="1"/>
</dbReference>
<dbReference type="SUPFAM" id="SSF81383">
    <property type="entry name" value="F-box domain"/>
    <property type="match status" value="1"/>
</dbReference>
<evidence type="ECO:0000313" key="2">
    <source>
        <dbReference type="EMBL" id="KAK4484508.1"/>
    </source>
</evidence>
<evidence type="ECO:0000259" key="1">
    <source>
        <dbReference type="Pfam" id="PF04841"/>
    </source>
</evidence>
<sequence length="526" mass="59098">MDCEKSNARIDFLQYLETDLSLYIMSFLHDPADIVCASSVSQFWHRFVIENGVAKKLCLKTFSGCSNILGTINENKRKNCDNSLETDHEVYAALLYGFQESEIYIPSGIEKGIRASSTYNYLSQSIAKTIDSSFFPRPGKGWSSNGQSNAHVPETLTYKLCRGVWAINEFYVRPCPAEGSPNVCSAKYVRFIIGHSKSPLENRMDPITDDEVEWTYTSPEFPMMQEHRIQSFKLSQPVLCFDGYLKIELLGRVQRHQKDGLFYICVSYVRALGHRLFPAFNADENLRLIRSSLPEAVEVCVDAAGYEFDISQQRTLLRAASYGQAFSRLLLTPSVLINRLINAHNHLLALRISEYLSMSQEVVLMHCTCTKKTASSTISDSNLVDILLNKLKICKGISYAAVAAHADKIVRRKIAAMLVEHEPHSSNSYHVAKFFKINCTPAIFVYFSYHSKEKGEALKYIPKLADPRERAEAYARIGMAKEAADAASQAKDGELLGRLKLTFGQNAAASSIFDTLRDRLSFQGIS</sequence>
<dbReference type="PANTHER" id="PTHR39741:SF14">
    <property type="entry name" value="F-BOX DOMAIN-CONTAINING PROTEIN"/>
    <property type="match status" value="1"/>
</dbReference>